<evidence type="ECO:0000313" key="11">
    <source>
        <dbReference type="Proteomes" id="UP000011958"/>
    </source>
</evidence>
<dbReference type="Pfam" id="PF01846">
    <property type="entry name" value="FF"/>
    <property type="match status" value="4"/>
</dbReference>
<dbReference type="InterPro" id="IPR036517">
    <property type="entry name" value="FF_domain_sf"/>
</dbReference>
<dbReference type="InterPro" id="IPR001202">
    <property type="entry name" value="WW_dom"/>
</dbReference>
<dbReference type="GO" id="GO:0005685">
    <property type="term" value="C:U1 snRNP"/>
    <property type="evidence" value="ECO:0007669"/>
    <property type="project" value="EnsemblFungi"/>
</dbReference>
<dbReference type="CDD" id="cd00201">
    <property type="entry name" value="WW"/>
    <property type="match status" value="1"/>
</dbReference>
<feature type="compositionally biased region" description="Basic and acidic residues" evidence="7">
    <location>
        <begin position="627"/>
        <end position="645"/>
    </location>
</feature>
<evidence type="ECO:0000259" key="8">
    <source>
        <dbReference type="PROSITE" id="PS50020"/>
    </source>
</evidence>
<dbReference type="SMART" id="SM00441">
    <property type="entry name" value="FF"/>
    <property type="match status" value="5"/>
</dbReference>
<dbReference type="eggNOG" id="KOG0152">
    <property type="taxonomic scope" value="Eukaryota"/>
</dbReference>
<evidence type="ECO:0000313" key="10">
    <source>
        <dbReference type="EMBL" id="EMR09522.1"/>
    </source>
</evidence>
<keyword evidence="11" id="KW-1185">Reference proteome</keyword>
<dbReference type="SUPFAM" id="SSF81698">
    <property type="entry name" value="FF domain"/>
    <property type="match status" value="5"/>
</dbReference>
<dbReference type="PANTHER" id="PTHR11864:SF0">
    <property type="entry name" value="PRP40 PRE-MRNA PROCESSING FACTOR 40 HOMOLOG A (YEAST)"/>
    <property type="match status" value="1"/>
</dbReference>
<feature type="region of interest" description="Disordered" evidence="7">
    <location>
        <begin position="566"/>
        <end position="655"/>
    </location>
</feature>
<dbReference type="RefSeq" id="XP_007874090.1">
    <property type="nucleotide sequence ID" value="XM_007875899.1"/>
</dbReference>
<dbReference type="VEuPathDB" id="FungiDB:PNEG_02108"/>
<dbReference type="Pfam" id="PF25432">
    <property type="entry name" value="FF_PRPF40A"/>
    <property type="match status" value="1"/>
</dbReference>
<gene>
    <name evidence="10" type="ORF">PNEG_02108</name>
</gene>
<feature type="domain" description="WW" evidence="8">
    <location>
        <begin position="60"/>
        <end position="87"/>
    </location>
</feature>
<dbReference type="PROSITE" id="PS50020">
    <property type="entry name" value="WW_DOMAIN_2"/>
    <property type="match status" value="1"/>
</dbReference>
<accession>M7NQH6</accession>
<evidence type="ECO:0000256" key="5">
    <source>
        <dbReference type="ARBA" id="ARBA00023242"/>
    </source>
</evidence>
<feature type="coiled-coil region" evidence="6">
    <location>
        <begin position="334"/>
        <end position="361"/>
    </location>
</feature>
<dbReference type="InterPro" id="IPR002713">
    <property type="entry name" value="FF_domain"/>
</dbReference>
<dbReference type="HOGENOM" id="CLU_005825_1_1_1"/>
<dbReference type="Proteomes" id="UP000011958">
    <property type="component" value="Unassembled WGS sequence"/>
</dbReference>
<comment type="subcellular location">
    <subcellularLocation>
        <location evidence="1">Nucleus</location>
    </subcellularLocation>
</comment>
<name>M7NQH6_PNEMU</name>
<reference evidence="11" key="1">
    <citation type="journal article" date="2016" name="Nat. Commun.">
        <title>Genome analysis of three Pneumocystis species reveals adaptation mechanisms to life exclusively in mammalian hosts.</title>
        <authorList>
            <person name="Ma L."/>
            <person name="Chen Z."/>
            <person name="Huang D.W."/>
            <person name="Kutty G."/>
            <person name="Ishihara M."/>
            <person name="Wang H."/>
            <person name="Abouelleil A."/>
            <person name="Bishop L."/>
            <person name="Davey E."/>
            <person name="Deng R."/>
            <person name="Deng X."/>
            <person name="Fan L."/>
            <person name="Fantoni G."/>
            <person name="Fitzgerald M."/>
            <person name="Gogineni E."/>
            <person name="Goldberg J.M."/>
            <person name="Handley G."/>
            <person name="Hu X."/>
            <person name="Huber C."/>
            <person name="Jiao X."/>
            <person name="Jones K."/>
            <person name="Levin J.Z."/>
            <person name="Liu Y."/>
            <person name="Macdonald P."/>
            <person name="Melnikov A."/>
            <person name="Raley C."/>
            <person name="Sassi M."/>
            <person name="Sherman B.T."/>
            <person name="Song X."/>
            <person name="Sykes S."/>
            <person name="Tran B."/>
            <person name="Walsh L."/>
            <person name="Xia Y."/>
            <person name="Yang J."/>
            <person name="Young S."/>
            <person name="Zeng Q."/>
            <person name="Zheng X."/>
            <person name="Stephens R."/>
            <person name="Nusbaum C."/>
            <person name="Birren B.W."/>
            <person name="Azadi P."/>
            <person name="Lempicki R.A."/>
            <person name="Cuomo C.A."/>
            <person name="Kovacs J.A."/>
        </authorList>
    </citation>
    <scope>NUCLEOTIDE SEQUENCE [LARGE SCALE GENOMIC DNA]</scope>
    <source>
        <strain evidence="11">B123</strain>
    </source>
</reference>
<dbReference type="GO" id="GO:0071004">
    <property type="term" value="C:U2-type prespliceosome"/>
    <property type="evidence" value="ECO:0007669"/>
    <property type="project" value="TreeGrafter"/>
</dbReference>
<dbReference type="SMART" id="SM00456">
    <property type="entry name" value="WW"/>
    <property type="match status" value="2"/>
</dbReference>
<keyword evidence="5" id="KW-0539">Nucleus</keyword>
<feature type="compositionally biased region" description="Basic and acidic residues" evidence="7">
    <location>
        <begin position="581"/>
        <end position="591"/>
    </location>
</feature>
<evidence type="ECO:0000259" key="9">
    <source>
        <dbReference type="PROSITE" id="PS51676"/>
    </source>
</evidence>
<dbReference type="GO" id="GO:0045292">
    <property type="term" value="P:mRNA cis splicing, via spliceosome"/>
    <property type="evidence" value="ECO:0007669"/>
    <property type="project" value="InterPro"/>
</dbReference>
<dbReference type="InterPro" id="IPR036020">
    <property type="entry name" value="WW_dom_sf"/>
</dbReference>
<dbReference type="Pfam" id="PF00397">
    <property type="entry name" value="WW"/>
    <property type="match status" value="1"/>
</dbReference>
<sequence length="655" mass="78328">MSAPPWQPKPIKASDSTGSKWEAYKAPDGRIYWSDGTTSVWEKPDELKTEEEIAIGQLNWREYTAPGGRKYWYNKKSGESVWDMPEECKKVIESLNAKKEMKLDEEKKKGDEKQLTLREEMLVAGPDGKAQSIALGTTWTEENFQCGTFEEAEMVFIKMLRRNGVTSDWTWEQTMRAVIKQPQYRAIKDPIQRKLTFEKYISEMRKQESEKEQDRLAKLKTDFNRMLRMHPEIKYYTRWKVAREILDGETAFRATENEAEKKHLFDEYVAELKRIENENEQKAKREAMDAFLVLLESLKLKPYSRWSNAQAKFLEHPEFKTNPKFKILSNLDILVVYESHIKELEREFINKRQENKAKKQRAERKNREAFIKLLQNLCHDKKIGPGTKWMTIYPMIKNDIRYKNMLGQSGSTPLDLFWDIVEDAERDMRHKKNLALGIMEEQKIDFDEKISLSQFSEIISRDKRGAELSDSTLSFVYNMLRERVFRKLEDEKRNDERRRKRRISALRYVIKHLRPPIQLDDTWSNVKKRIEHTEEFLAIDSEEDRELAFKKQLRRLKEKDVSLKSYHKSNRSSKHFRYSSKNRDTDSREFNDNLYYTKDYHGYRNNGYRNHDSENENDSRYRKRIKSDKDYYSNEYNYDKDDKNTIESSEEGEIH</sequence>
<dbReference type="OMA" id="NEPIYKH"/>
<feature type="compositionally biased region" description="Basic and acidic residues" evidence="7">
    <location>
        <begin position="609"/>
        <end position="620"/>
    </location>
</feature>
<protein>
    <recommendedName>
        <fullName evidence="12">WW domain-containing protein</fullName>
    </recommendedName>
</protein>
<dbReference type="PROSITE" id="PS51676">
    <property type="entry name" value="FF"/>
    <property type="match status" value="3"/>
</dbReference>
<dbReference type="GeneID" id="19895802"/>
<dbReference type="OrthoDB" id="187617at2759"/>
<keyword evidence="2" id="KW-0507">mRNA processing</keyword>
<dbReference type="AlphaFoldDB" id="M7NQH6"/>
<dbReference type="FunFam" id="1.10.10.440:FF:000013">
    <property type="entry name" value="pre-mRNA-processing protein 40A isoform X1"/>
    <property type="match status" value="1"/>
</dbReference>
<feature type="region of interest" description="Disordered" evidence="7">
    <location>
        <begin position="1"/>
        <end position="20"/>
    </location>
</feature>
<comment type="caution">
    <text evidence="10">The sequence shown here is derived from an EMBL/GenBank/DDBJ whole genome shotgun (WGS) entry which is preliminary data.</text>
</comment>
<evidence type="ECO:0008006" key="12">
    <source>
        <dbReference type="Google" id="ProtNLM"/>
    </source>
</evidence>
<dbReference type="STRING" id="1069680.M7NQH6"/>
<dbReference type="Gene3D" id="1.10.10.440">
    <property type="entry name" value="FF domain"/>
    <property type="match status" value="5"/>
</dbReference>
<dbReference type="EMBL" id="AFWA02000012">
    <property type="protein sequence ID" value="EMR09522.1"/>
    <property type="molecule type" value="Genomic_DNA"/>
</dbReference>
<feature type="domain" description="FF" evidence="9">
    <location>
        <begin position="284"/>
        <end position="343"/>
    </location>
</feature>
<feature type="domain" description="FF" evidence="9">
    <location>
        <begin position="215"/>
        <end position="271"/>
    </location>
</feature>
<dbReference type="PANTHER" id="PTHR11864">
    <property type="entry name" value="PRE-MRNA-PROCESSING PROTEIN PRP40"/>
    <property type="match status" value="1"/>
</dbReference>
<feature type="compositionally biased region" description="Basic residues" evidence="7">
    <location>
        <begin position="566"/>
        <end position="580"/>
    </location>
</feature>
<evidence type="ECO:0000256" key="6">
    <source>
        <dbReference type="SAM" id="Coils"/>
    </source>
</evidence>
<evidence type="ECO:0000256" key="3">
    <source>
        <dbReference type="ARBA" id="ARBA00022737"/>
    </source>
</evidence>
<keyword evidence="4" id="KW-0508">mRNA splicing</keyword>
<keyword evidence="6" id="KW-0175">Coiled coil</keyword>
<dbReference type="InterPro" id="IPR039726">
    <property type="entry name" value="Prp40-like"/>
</dbReference>
<organism evidence="10 11">
    <name type="scientific">Pneumocystis murina (strain B123)</name>
    <name type="common">Mouse pneumocystis pneumonia agent</name>
    <name type="synonym">Pneumocystis carinii f. sp. muris</name>
    <dbReference type="NCBI Taxonomy" id="1069680"/>
    <lineage>
        <taxon>Eukaryota</taxon>
        <taxon>Fungi</taxon>
        <taxon>Dikarya</taxon>
        <taxon>Ascomycota</taxon>
        <taxon>Taphrinomycotina</taxon>
        <taxon>Pneumocystomycetes</taxon>
        <taxon>Pneumocystaceae</taxon>
        <taxon>Pneumocystis</taxon>
    </lineage>
</organism>
<keyword evidence="3" id="KW-0677">Repeat</keyword>
<evidence type="ECO:0000256" key="2">
    <source>
        <dbReference type="ARBA" id="ARBA00022664"/>
    </source>
</evidence>
<feature type="domain" description="FF" evidence="9">
    <location>
        <begin position="361"/>
        <end position="423"/>
    </location>
</feature>
<evidence type="ECO:0000256" key="7">
    <source>
        <dbReference type="SAM" id="MobiDB-lite"/>
    </source>
</evidence>
<evidence type="ECO:0000256" key="1">
    <source>
        <dbReference type="ARBA" id="ARBA00004123"/>
    </source>
</evidence>
<dbReference type="SUPFAM" id="SSF51045">
    <property type="entry name" value="WW domain"/>
    <property type="match status" value="1"/>
</dbReference>
<proteinExistence type="predicted"/>
<evidence type="ECO:0000256" key="4">
    <source>
        <dbReference type="ARBA" id="ARBA00023187"/>
    </source>
</evidence>
<dbReference type="GO" id="GO:0003723">
    <property type="term" value="F:RNA binding"/>
    <property type="evidence" value="ECO:0007669"/>
    <property type="project" value="TreeGrafter"/>
</dbReference>
<dbReference type="Gene3D" id="2.20.70.10">
    <property type="match status" value="2"/>
</dbReference>